<organism evidence="1 2">
    <name type="scientific">Treponema saccharophilum DSM 2985</name>
    <dbReference type="NCBI Taxonomy" id="907348"/>
    <lineage>
        <taxon>Bacteria</taxon>
        <taxon>Pseudomonadati</taxon>
        <taxon>Spirochaetota</taxon>
        <taxon>Spirochaetia</taxon>
        <taxon>Spirochaetales</taxon>
        <taxon>Treponemataceae</taxon>
        <taxon>Treponema</taxon>
    </lineage>
</organism>
<dbReference type="RefSeq" id="WP_002705132.1">
    <property type="nucleotide sequence ID" value="NZ_AGRW01000050.1"/>
</dbReference>
<dbReference type="STRING" id="907348.TresaDRAFT_1293"/>
<reference evidence="1 2" key="1">
    <citation type="submission" date="2011-09" db="EMBL/GenBank/DDBJ databases">
        <title>The draft genome of Treponema saccharophilum DSM 2985.</title>
        <authorList>
            <consortium name="US DOE Joint Genome Institute (JGI-PGF)"/>
            <person name="Lucas S."/>
            <person name="Copeland A."/>
            <person name="Lapidus A."/>
            <person name="Glavina del Rio T."/>
            <person name="Dalin E."/>
            <person name="Tice H."/>
            <person name="Bruce D."/>
            <person name="Goodwin L."/>
            <person name="Pitluck S."/>
            <person name="Peters L."/>
            <person name="Kyrpides N."/>
            <person name="Mavromatis K."/>
            <person name="Ivanova N."/>
            <person name="Markowitz V."/>
            <person name="Cheng J.-F."/>
            <person name="Hugenholtz P."/>
            <person name="Woyke T."/>
            <person name="Wu D."/>
            <person name="Gronow S."/>
            <person name="Wellnitz S."/>
            <person name="Brambilla E."/>
            <person name="Klenk H.-P."/>
            <person name="Eisen J.A."/>
        </authorList>
    </citation>
    <scope>NUCLEOTIDE SEQUENCE [LARGE SCALE GENOMIC DNA]</scope>
    <source>
        <strain evidence="1 2">DSM 2985</strain>
    </source>
</reference>
<dbReference type="EMBL" id="AGRW01000050">
    <property type="protein sequence ID" value="EIC01401.1"/>
    <property type="molecule type" value="Genomic_DNA"/>
</dbReference>
<accession>H7ELZ3</accession>
<dbReference type="OrthoDB" id="1492011at2"/>
<proteinExistence type="predicted"/>
<evidence type="ECO:0000313" key="1">
    <source>
        <dbReference type="EMBL" id="EIC01401.1"/>
    </source>
</evidence>
<sequence>MKAQTFFTTKDFALKSIIEKISGNENLVHYKKYCEKRLAGLRKEAFAELSVFLKDFSDAPFEARRLFVDILLSNADSVGEDLTPATLPHPLNEQVIKPTLDEWAKKERENYLPLYWSAKYFYDYDALEHALAINPAEQKPLLLAIERNINALYYSTHHLPDYYCGNVDEDMLLVCKVEEEIRLVEDNEVKKAITADFLFYSTLIRNYHEWKLSGEKDFAVWGAKNGKQVSSNVSSYYYTK</sequence>
<dbReference type="eggNOG" id="ENOG50338YW">
    <property type="taxonomic scope" value="Bacteria"/>
</dbReference>
<dbReference type="Proteomes" id="UP000003571">
    <property type="component" value="Unassembled WGS sequence"/>
</dbReference>
<dbReference type="AlphaFoldDB" id="H7ELZ3"/>
<dbReference type="PATRIC" id="fig|907348.3.peg.1944"/>
<name>H7ELZ3_9SPIR</name>
<protein>
    <submittedName>
        <fullName evidence="1">Uncharacterized protein</fullName>
    </submittedName>
</protein>
<evidence type="ECO:0000313" key="2">
    <source>
        <dbReference type="Proteomes" id="UP000003571"/>
    </source>
</evidence>
<gene>
    <name evidence="1" type="ORF">TresaDRAFT_1293</name>
</gene>
<keyword evidence="2" id="KW-1185">Reference proteome</keyword>
<comment type="caution">
    <text evidence="1">The sequence shown here is derived from an EMBL/GenBank/DDBJ whole genome shotgun (WGS) entry which is preliminary data.</text>
</comment>